<evidence type="ECO:0000313" key="6">
    <source>
        <dbReference type="EMBL" id="NVN11715.1"/>
    </source>
</evidence>
<dbReference type="GO" id="GO:0003700">
    <property type="term" value="F:DNA-binding transcription factor activity"/>
    <property type="evidence" value="ECO:0007669"/>
    <property type="project" value="TreeGrafter"/>
</dbReference>
<dbReference type="SUPFAM" id="SSF53850">
    <property type="entry name" value="Periplasmic binding protein-like II"/>
    <property type="match status" value="1"/>
</dbReference>
<reference evidence="6 7" key="1">
    <citation type="submission" date="2020-06" db="EMBL/GenBank/DDBJ databases">
        <title>Description of novel acetic acid bacteria.</title>
        <authorList>
            <person name="Sombolestani A."/>
        </authorList>
    </citation>
    <scope>NUCLEOTIDE SEQUENCE [LARGE SCALE GENOMIC DNA]</scope>
    <source>
        <strain evidence="6 7">LMG 31431</strain>
    </source>
</reference>
<dbReference type="GO" id="GO:0032993">
    <property type="term" value="C:protein-DNA complex"/>
    <property type="evidence" value="ECO:0007669"/>
    <property type="project" value="TreeGrafter"/>
</dbReference>
<comment type="caution">
    <text evidence="6">The sequence shown here is derived from an EMBL/GenBank/DDBJ whole genome shotgun (WGS) entry which is preliminary data.</text>
</comment>
<gene>
    <name evidence="6" type="ORF">HUK84_11380</name>
</gene>
<sequence length="248" mass="26588">GRGGARPTPQGTPLLAQIGRVVRESRAVLELARTHTTPLDGRLALGVIPTLGPYYIPGLLQLLRARLPGLSLRLTEERTEPLLAALADYTLDAALIALPADQPGLVAEPLFFEPFHALLPADHPLAAQPALSVTDLARPDLLLLEDGHCLRAQTVSLCHVPAESQRAANPRVAPSLEMLRHMVAAGEGIALMPALAIQDRIQDRMGDGALTCSRPLTDPRAGRRIGLAWRATDPRGADFTRLAELLRA</sequence>
<protein>
    <submittedName>
        <fullName evidence="6">Hydrogen peroxide-inducible genes activator</fullName>
    </submittedName>
</protein>
<dbReference type="EMBL" id="JABXXP010000234">
    <property type="protein sequence ID" value="NVN11715.1"/>
    <property type="molecule type" value="Genomic_DNA"/>
</dbReference>
<organism evidence="6 7">
    <name type="scientific">Nguyenibacter vanlangensis</name>
    <dbReference type="NCBI Taxonomy" id="1216886"/>
    <lineage>
        <taxon>Bacteria</taxon>
        <taxon>Pseudomonadati</taxon>
        <taxon>Pseudomonadota</taxon>
        <taxon>Alphaproteobacteria</taxon>
        <taxon>Acetobacterales</taxon>
        <taxon>Acetobacteraceae</taxon>
        <taxon>Nguyenibacter</taxon>
    </lineage>
</organism>
<evidence type="ECO:0000256" key="4">
    <source>
        <dbReference type="ARBA" id="ARBA00023163"/>
    </source>
</evidence>
<accession>A0A7Y7IXQ5</accession>
<evidence type="ECO:0000259" key="5">
    <source>
        <dbReference type="Pfam" id="PF03466"/>
    </source>
</evidence>
<dbReference type="GO" id="GO:0003677">
    <property type="term" value="F:DNA binding"/>
    <property type="evidence" value="ECO:0007669"/>
    <property type="project" value="UniProtKB-KW"/>
</dbReference>
<feature type="non-terminal residue" evidence="6">
    <location>
        <position position="1"/>
    </location>
</feature>
<keyword evidence="2" id="KW-0805">Transcription regulation</keyword>
<comment type="similarity">
    <text evidence="1">Belongs to the LysR transcriptional regulatory family.</text>
</comment>
<evidence type="ECO:0000256" key="3">
    <source>
        <dbReference type="ARBA" id="ARBA00023125"/>
    </source>
</evidence>
<dbReference type="CDD" id="cd08411">
    <property type="entry name" value="PBP2_OxyR"/>
    <property type="match status" value="1"/>
</dbReference>
<evidence type="ECO:0000313" key="7">
    <source>
        <dbReference type="Proteomes" id="UP000534870"/>
    </source>
</evidence>
<dbReference type="Proteomes" id="UP000534870">
    <property type="component" value="Unassembled WGS sequence"/>
</dbReference>
<dbReference type="Gene3D" id="3.40.190.10">
    <property type="entry name" value="Periplasmic binding protein-like II"/>
    <property type="match status" value="2"/>
</dbReference>
<evidence type="ECO:0000256" key="1">
    <source>
        <dbReference type="ARBA" id="ARBA00009437"/>
    </source>
</evidence>
<feature type="domain" description="LysR substrate-binding" evidence="5">
    <location>
        <begin position="39"/>
        <end position="247"/>
    </location>
</feature>
<dbReference type="Pfam" id="PF03466">
    <property type="entry name" value="LysR_substrate"/>
    <property type="match status" value="1"/>
</dbReference>
<proteinExistence type="inferred from homology"/>
<dbReference type="InterPro" id="IPR005119">
    <property type="entry name" value="LysR_subst-bd"/>
</dbReference>
<dbReference type="PANTHER" id="PTHR30346">
    <property type="entry name" value="TRANSCRIPTIONAL DUAL REGULATOR HCAR-RELATED"/>
    <property type="match status" value="1"/>
</dbReference>
<dbReference type="PANTHER" id="PTHR30346:SF26">
    <property type="entry name" value="HYDROGEN PEROXIDE-INDUCIBLE GENES ACTIVATOR"/>
    <property type="match status" value="1"/>
</dbReference>
<name>A0A7Y7IXQ5_9PROT</name>
<keyword evidence="3" id="KW-0238">DNA-binding</keyword>
<dbReference type="AlphaFoldDB" id="A0A7Y7IXQ5"/>
<dbReference type="RefSeq" id="WP_176640400.1">
    <property type="nucleotide sequence ID" value="NZ_JABXXP010000234.1"/>
</dbReference>
<evidence type="ECO:0000256" key="2">
    <source>
        <dbReference type="ARBA" id="ARBA00023015"/>
    </source>
</evidence>
<keyword evidence="4" id="KW-0804">Transcription</keyword>